<evidence type="ECO:0000259" key="1">
    <source>
        <dbReference type="Pfam" id="PF05685"/>
    </source>
</evidence>
<protein>
    <recommendedName>
        <fullName evidence="1">Putative restriction endonuclease domain-containing protein</fullName>
    </recommendedName>
</protein>
<organism evidence="2 3">
    <name type="scientific">Roseimaritima ulvae</name>
    <dbReference type="NCBI Taxonomy" id="980254"/>
    <lineage>
        <taxon>Bacteria</taxon>
        <taxon>Pseudomonadati</taxon>
        <taxon>Planctomycetota</taxon>
        <taxon>Planctomycetia</taxon>
        <taxon>Pirellulales</taxon>
        <taxon>Pirellulaceae</taxon>
        <taxon>Roseimaritima</taxon>
    </lineage>
</organism>
<dbReference type="KEGG" id="rul:UC8_46600"/>
<dbReference type="RefSeq" id="WP_068141781.1">
    <property type="nucleotide sequence ID" value="NZ_CP042914.1"/>
</dbReference>
<keyword evidence="3" id="KW-1185">Reference proteome</keyword>
<evidence type="ECO:0000313" key="3">
    <source>
        <dbReference type="Proteomes" id="UP000325286"/>
    </source>
</evidence>
<proteinExistence type="predicted"/>
<reference evidence="2 3" key="1">
    <citation type="submission" date="2019-08" db="EMBL/GenBank/DDBJ databases">
        <title>Deep-cultivation of Planctomycetes and their phenomic and genomic characterization uncovers novel biology.</title>
        <authorList>
            <person name="Wiegand S."/>
            <person name="Jogler M."/>
            <person name="Boedeker C."/>
            <person name="Pinto D."/>
            <person name="Vollmers J."/>
            <person name="Rivas-Marin E."/>
            <person name="Kohn T."/>
            <person name="Peeters S.H."/>
            <person name="Heuer A."/>
            <person name="Rast P."/>
            <person name="Oberbeckmann S."/>
            <person name="Bunk B."/>
            <person name="Jeske O."/>
            <person name="Meyerdierks A."/>
            <person name="Storesund J.E."/>
            <person name="Kallscheuer N."/>
            <person name="Luecker S."/>
            <person name="Lage O.M."/>
            <person name="Pohl T."/>
            <person name="Merkel B.J."/>
            <person name="Hornburger P."/>
            <person name="Mueller R.-W."/>
            <person name="Bruemmer F."/>
            <person name="Labrenz M."/>
            <person name="Spormann A.M."/>
            <person name="Op den Camp H."/>
            <person name="Overmann J."/>
            <person name="Amann R."/>
            <person name="Jetten M.S.M."/>
            <person name="Mascher T."/>
            <person name="Medema M.H."/>
            <person name="Devos D.P."/>
            <person name="Kaster A.-K."/>
            <person name="Ovreas L."/>
            <person name="Rohde M."/>
            <person name="Galperin M.Y."/>
            <person name="Jogler C."/>
        </authorList>
    </citation>
    <scope>NUCLEOTIDE SEQUENCE [LARGE SCALE GENOMIC DNA]</scope>
    <source>
        <strain evidence="2 3">UC8</strain>
    </source>
</reference>
<dbReference type="EMBL" id="CP042914">
    <property type="protein sequence ID" value="QEG42618.1"/>
    <property type="molecule type" value="Genomic_DNA"/>
</dbReference>
<dbReference type="SUPFAM" id="SSF52980">
    <property type="entry name" value="Restriction endonuclease-like"/>
    <property type="match status" value="1"/>
</dbReference>
<dbReference type="Proteomes" id="UP000325286">
    <property type="component" value="Chromosome"/>
</dbReference>
<dbReference type="Gene3D" id="3.90.1570.10">
    <property type="entry name" value="tt1808, chain A"/>
    <property type="match status" value="1"/>
</dbReference>
<dbReference type="PANTHER" id="PTHR36558">
    <property type="entry name" value="GLR1098 PROTEIN"/>
    <property type="match status" value="1"/>
</dbReference>
<dbReference type="PANTHER" id="PTHR36558:SF1">
    <property type="entry name" value="RESTRICTION ENDONUCLEASE DOMAIN-CONTAINING PROTEIN-RELATED"/>
    <property type="match status" value="1"/>
</dbReference>
<dbReference type="Pfam" id="PF05685">
    <property type="entry name" value="Uma2"/>
    <property type="match status" value="1"/>
</dbReference>
<dbReference type="OrthoDB" id="291316at2"/>
<dbReference type="InterPro" id="IPR011335">
    <property type="entry name" value="Restrct_endonuc-II-like"/>
</dbReference>
<dbReference type="InterPro" id="IPR008538">
    <property type="entry name" value="Uma2"/>
</dbReference>
<gene>
    <name evidence="2" type="ORF">UC8_46600</name>
</gene>
<name>A0A5B9QUA0_9BACT</name>
<accession>A0A5B9QUA0</accession>
<sequence length="178" mass="20678">MSSASPRYLPHYTVDDFSQWQGDWELWDGIAVAMTPSPFGRHQQVAANLLSQLLVQRNQQQCDAQVLHEIDWVVANDTVVRPDLVVLCGEVPQRHVMRPPALVAEVLSESTAQRDRTVKFQLYQQQQVPYYLILDPETATLEIWTLTEKRVYRRATAEEQDLRVCEDCRLRIEPEKLF</sequence>
<dbReference type="AlphaFoldDB" id="A0A5B9QUA0"/>
<dbReference type="InterPro" id="IPR012296">
    <property type="entry name" value="Nuclease_put_TT1808"/>
</dbReference>
<evidence type="ECO:0000313" key="2">
    <source>
        <dbReference type="EMBL" id="QEG42618.1"/>
    </source>
</evidence>
<feature type="domain" description="Putative restriction endonuclease" evidence="1">
    <location>
        <begin position="15"/>
        <end position="160"/>
    </location>
</feature>
<dbReference type="CDD" id="cd06260">
    <property type="entry name" value="DUF820-like"/>
    <property type="match status" value="1"/>
</dbReference>